<evidence type="ECO:0000313" key="1">
    <source>
        <dbReference type="EMBL" id="CAN0344674.1"/>
    </source>
</evidence>
<sequence length="141" mass="15229">MSDYVICQNPPAAHSRQGTQPGPQDVLVGGCCRPSVLSPPLSPSHLPQRPACSWLLLKPATTLLPQGLCTGSSPRLGCSFLSFFKGCCLLSITDWHLLRARDFLVAQAVKRLPAVRENRVQSLGQEDPLEKEVATHSSTLA</sequence>
<name>A0AC59ZB15_RANTA</name>
<organism evidence="1 2">
    <name type="scientific">Rangifer tarandus platyrhynchus</name>
    <name type="common">Svalbard reindeer</name>
    <dbReference type="NCBI Taxonomy" id="3082113"/>
    <lineage>
        <taxon>Eukaryota</taxon>
        <taxon>Metazoa</taxon>
        <taxon>Chordata</taxon>
        <taxon>Craniata</taxon>
        <taxon>Vertebrata</taxon>
        <taxon>Euteleostomi</taxon>
        <taxon>Mammalia</taxon>
        <taxon>Eutheria</taxon>
        <taxon>Laurasiatheria</taxon>
        <taxon>Artiodactyla</taxon>
        <taxon>Ruminantia</taxon>
        <taxon>Pecora</taxon>
        <taxon>Cervidae</taxon>
        <taxon>Odocoileinae</taxon>
        <taxon>Rangifer</taxon>
    </lineage>
</organism>
<gene>
    <name evidence="1" type="ORF">MRATA1EN22A_LOCUS16118</name>
</gene>
<evidence type="ECO:0000313" key="2">
    <source>
        <dbReference type="Proteomes" id="UP001162501"/>
    </source>
</evidence>
<proteinExistence type="predicted"/>
<accession>A0AC59ZB15</accession>
<reference evidence="1" key="1">
    <citation type="submission" date="2023-05" db="EMBL/GenBank/DDBJ databases">
        <authorList>
            <consortium name="ELIXIR-Norway"/>
        </authorList>
    </citation>
    <scope>NUCLEOTIDE SEQUENCE</scope>
</reference>
<protein>
    <submittedName>
        <fullName evidence="1">Uncharacterized protein</fullName>
    </submittedName>
</protein>
<dbReference type="EMBL" id="OX596110">
    <property type="protein sequence ID" value="CAN0344674.1"/>
    <property type="molecule type" value="Genomic_DNA"/>
</dbReference>
<reference evidence="1" key="2">
    <citation type="submission" date="2025-03" db="EMBL/GenBank/DDBJ databases">
        <authorList>
            <consortium name="ELIXIR-Norway"/>
            <consortium name="Elixir Norway"/>
        </authorList>
    </citation>
    <scope>NUCLEOTIDE SEQUENCE</scope>
</reference>
<dbReference type="Proteomes" id="UP001162501">
    <property type="component" value="Chromosome 26"/>
</dbReference>